<dbReference type="AlphaFoldDB" id="A0A132PAC4"/>
<dbReference type="PANTHER" id="PTHR35271:SF1">
    <property type="entry name" value="ABC TRANSPORTER, SUBSTRATE-BINDING LIPOPROTEIN"/>
    <property type="match status" value="1"/>
</dbReference>
<evidence type="ECO:0000313" key="3">
    <source>
        <dbReference type="EMBL" id="PZM56371.1"/>
    </source>
</evidence>
<dbReference type="Pfam" id="PF04392">
    <property type="entry name" value="ABC_sub_bind"/>
    <property type="match status" value="1"/>
</dbReference>
<dbReference type="EMBL" id="LRHK01000001">
    <property type="protein sequence ID" value="KWX19285.1"/>
    <property type="molecule type" value="Genomic_DNA"/>
</dbReference>
<gene>
    <name evidence="2" type="ORF">AWT83_12690</name>
    <name evidence="3" type="ORF">DKP91_04675</name>
    <name evidence="4" type="ORF">DTPHA_601210</name>
    <name evidence="1" type="ORF">GBM73_02850</name>
</gene>
<dbReference type="Proteomes" id="UP000070452">
    <property type="component" value="Unassembled WGS sequence"/>
</dbReference>
<evidence type="ECO:0000313" key="8">
    <source>
        <dbReference type="Proteomes" id="UP000469871"/>
    </source>
</evidence>
<dbReference type="STRING" id="1352.AL014_06010"/>
<dbReference type="InterPro" id="IPR028082">
    <property type="entry name" value="Peripla_BP_I"/>
</dbReference>
<reference evidence="1 8" key="4">
    <citation type="submission" date="2019-10" db="EMBL/GenBank/DDBJ databases">
        <title>Evolutionary dynamics of vancomycin-resistant Enterococcus faecium during gastrointestinal tract colonization and bloodstream infection in immunocompromised pediatric patients.</title>
        <authorList>
            <person name="Chilambi G.S."/>
            <person name="Nordstrom H.R."/>
            <person name="Evans D.R."/>
            <person name="Ferrolino J."/>
            <person name="Hayden R.T."/>
            <person name="Maron G.M."/>
            <person name="Vo A.N."/>
            <person name="Gilmore M.S."/>
            <person name="Wolf J."/>
            <person name="Rosch J.W."/>
            <person name="Van Tyne D."/>
        </authorList>
    </citation>
    <scope>NUCLEOTIDE SEQUENCE [LARGE SCALE GENOMIC DNA]</scope>
    <source>
        <strain evidence="1 8">VRECG27</strain>
    </source>
</reference>
<reference evidence="2 5" key="1">
    <citation type="submission" date="2016-01" db="EMBL/GenBank/DDBJ databases">
        <title>Molecular Mechanisms for transfer of large genomic segments between Enterococcus faecium strains.</title>
        <authorList>
            <person name="Garcia-Solache M.A."/>
            <person name="Lebreton F."/>
            <person name="Mclaughlin R.E."/>
            <person name="Whiteaker J.D."/>
            <person name="Gilmore M.S."/>
            <person name="Rice L.B."/>
        </authorList>
    </citation>
    <scope>NUCLEOTIDE SEQUENCE [LARGE SCALE GENOMIC DNA]</scope>
    <source>
        <strain evidence="2 5">D344RRF x C68</strain>
    </source>
</reference>
<evidence type="ECO:0000313" key="5">
    <source>
        <dbReference type="Proteomes" id="UP000070452"/>
    </source>
</evidence>
<proteinExistence type="predicted"/>
<dbReference type="RefSeq" id="WP_002289632.1">
    <property type="nucleotide sequence ID" value="NZ_AP022341.1"/>
</dbReference>
<dbReference type="Proteomes" id="UP000249070">
    <property type="component" value="Unassembled WGS sequence"/>
</dbReference>
<dbReference type="PATRIC" id="fig|1352.1358.peg.1798"/>
<dbReference type="EMBL" id="QHGU01000015">
    <property type="protein sequence ID" value="PZM56371.1"/>
    <property type="molecule type" value="Genomic_DNA"/>
</dbReference>
<evidence type="ECO:0000313" key="4">
    <source>
        <dbReference type="EMBL" id="SAZ02793.1"/>
    </source>
</evidence>
<dbReference type="InterPro" id="IPR047776">
    <property type="entry name" value="ABC_SBP_TrpX-like"/>
</dbReference>
<evidence type="ECO:0000313" key="7">
    <source>
        <dbReference type="Proteomes" id="UP000249070"/>
    </source>
</evidence>
<evidence type="ECO:0000313" key="6">
    <source>
        <dbReference type="Proteomes" id="UP000183509"/>
    </source>
</evidence>
<reference evidence="3 7" key="3">
    <citation type="submission" date="2018-05" db="EMBL/GenBank/DDBJ databases">
        <title>Vancomycin-resistant Enterococcus faecium strain from Chelyabinsk, Russia.</title>
        <authorList>
            <person name="Gostev V."/>
            <person name="Goncharov A."/>
            <person name="Kolodzhieva V."/>
            <person name="Suvorov A."/>
            <person name="Sidorenko S."/>
            <person name="Zueva L."/>
        </authorList>
    </citation>
    <scope>NUCLEOTIDE SEQUENCE [LARGE SCALE GENOMIC DNA]</scope>
    <source>
        <strain evidence="3 7">20</strain>
    </source>
</reference>
<protein>
    <submittedName>
        <fullName evidence="2 4">ABC transporter substrate-binding protein</fullName>
    </submittedName>
</protein>
<name>A0A132PAC4_ENTFC</name>
<dbReference type="CDD" id="cd06325">
    <property type="entry name" value="PBP1_ABC_unchar_transporter"/>
    <property type="match status" value="1"/>
</dbReference>
<accession>A0A132PAC4</accession>
<dbReference type="InterPro" id="IPR007487">
    <property type="entry name" value="ABC_transpt-TYRBP-like"/>
</dbReference>
<dbReference type="NCBIfam" id="NF041285">
    <property type="entry name" value="ABC_SBP_TrpX"/>
    <property type="match status" value="1"/>
</dbReference>
<dbReference type="EMBL" id="WEFP01000001">
    <property type="protein sequence ID" value="KAB7576319.1"/>
    <property type="molecule type" value="Genomic_DNA"/>
</dbReference>
<evidence type="ECO:0000313" key="2">
    <source>
        <dbReference type="EMBL" id="KWX19285.1"/>
    </source>
</evidence>
<dbReference type="Proteomes" id="UP000183509">
    <property type="component" value="Unassembled WGS sequence"/>
</dbReference>
<dbReference type="SUPFAM" id="SSF53822">
    <property type="entry name" value="Periplasmic binding protein-like I"/>
    <property type="match status" value="1"/>
</dbReference>
<sequence length="349" mass="37154">MKNKRLITVVVIILVYLAGAFIYGKASGEKESTSTNQTKKTTVVGVLQYVSHPALDEIYRGIKDGLKEEGLKEGENLEIKFQNGQADQSKLATMSQQLVQSDPDALIGIATPAAQSLANTTSSIPVVLGAVTDPVGAGLVASLEKPGGNVTGVSDQPPVTSQIKLASDLLPNAKKVGILYASSEDNSKYQVAQAEEAAKKEGLESVKYAVPSTNEIAQTVQVMSRQVDFIYVPLDNTIANAMQTVVKEANKANIPVIPSVDTMVEQGGLATIGINQYQLGLQSGKMAAELASGKEKPETTPVYTFDQGDTVINQSQADRLGIIVPQSMKEKAKIITDDSQQETSKEDDK</sequence>
<dbReference type="Gene3D" id="3.40.50.2300">
    <property type="match status" value="2"/>
</dbReference>
<dbReference type="EMBL" id="FKLM01000015">
    <property type="protein sequence ID" value="SAZ02793.1"/>
    <property type="molecule type" value="Genomic_DNA"/>
</dbReference>
<evidence type="ECO:0000313" key="1">
    <source>
        <dbReference type="EMBL" id="KAB7576319.1"/>
    </source>
</evidence>
<reference evidence="4 6" key="2">
    <citation type="submission" date="2016-04" db="EMBL/GenBank/DDBJ databases">
        <authorList>
            <person name="Millard A."/>
        </authorList>
    </citation>
    <scope>NUCLEOTIDE SEQUENCE [LARGE SCALE GENOMIC DNA]</scope>
    <source>
        <strain evidence="4">Isolate 22</strain>
    </source>
</reference>
<dbReference type="OMA" id="NLKWEYQ"/>
<dbReference type="PANTHER" id="PTHR35271">
    <property type="entry name" value="ABC TRANSPORTER, SUBSTRATE-BINDING LIPOPROTEIN-RELATED"/>
    <property type="match status" value="1"/>
</dbReference>
<dbReference type="Proteomes" id="UP000469871">
    <property type="component" value="Unassembled WGS sequence"/>
</dbReference>
<organism evidence="2 5">
    <name type="scientific">Enterococcus faecium</name>
    <name type="common">Streptococcus faecium</name>
    <dbReference type="NCBI Taxonomy" id="1352"/>
    <lineage>
        <taxon>Bacteria</taxon>
        <taxon>Bacillati</taxon>
        <taxon>Bacillota</taxon>
        <taxon>Bacilli</taxon>
        <taxon>Lactobacillales</taxon>
        <taxon>Enterococcaceae</taxon>
        <taxon>Enterococcus</taxon>
    </lineage>
</organism>
<comment type="caution">
    <text evidence="2">The sequence shown here is derived from an EMBL/GenBank/DDBJ whole genome shotgun (WGS) entry which is preliminary data.</text>
</comment>